<dbReference type="InterPro" id="IPR025499">
    <property type="entry name" value="KdgF"/>
</dbReference>
<dbReference type="PIRSF" id="PIRSF029883">
    <property type="entry name" value="KdgF"/>
    <property type="match status" value="1"/>
</dbReference>
<dbReference type="InterPro" id="IPR014710">
    <property type="entry name" value="RmlC-like_jellyroll"/>
</dbReference>
<dbReference type="Pfam" id="PF07883">
    <property type="entry name" value="Cupin_2"/>
    <property type="match status" value="1"/>
</dbReference>
<organism evidence="2 3">
    <name type="scientific">Robiginitalea marina</name>
    <dbReference type="NCBI Taxonomy" id="2954105"/>
    <lineage>
        <taxon>Bacteria</taxon>
        <taxon>Pseudomonadati</taxon>
        <taxon>Bacteroidota</taxon>
        <taxon>Flavobacteriia</taxon>
        <taxon>Flavobacteriales</taxon>
        <taxon>Flavobacteriaceae</taxon>
        <taxon>Robiginitalea</taxon>
    </lineage>
</organism>
<keyword evidence="3" id="KW-1185">Reference proteome</keyword>
<evidence type="ECO:0000313" key="3">
    <source>
        <dbReference type="Proteomes" id="UP001206312"/>
    </source>
</evidence>
<proteinExistence type="predicted"/>
<gene>
    <name evidence="2" type="ORF">NG653_10105</name>
</gene>
<protein>
    <submittedName>
        <fullName evidence="2">Cupin domain-containing protein</fullName>
    </submittedName>
</protein>
<dbReference type="InterPro" id="IPR011051">
    <property type="entry name" value="RmlC_Cupin_sf"/>
</dbReference>
<dbReference type="SUPFAM" id="SSF51182">
    <property type="entry name" value="RmlC-like cupins"/>
    <property type="match status" value="1"/>
</dbReference>
<feature type="domain" description="Cupin type-2" evidence="1">
    <location>
        <begin position="31"/>
        <end position="97"/>
    </location>
</feature>
<dbReference type="CDD" id="cd02238">
    <property type="entry name" value="cupin_KdgF"/>
    <property type="match status" value="1"/>
</dbReference>
<accession>A0ABT1AYT9</accession>
<dbReference type="PANTHER" id="PTHR40112">
    <property type="entry name" value="H2HPP ISOMERASE"/>
    <property type="match status" value="1"/>
</dbReference>
<dbReference type="PANTHER" id="PTHR40112:SF1">
    <property type="entry name" value="H2HPP ISOMERASE"/>
    <property type="match status" value="1"/>
</dbReference>
<sequence>MDFTLEQIPPKEILPGLHGKMVHGSKMSLVFWEVECGAEVPPHHHEHEQIMHVMEGQFEFTLEGVSRVYGPGDLVLIPSMATHSGKALTPCRLMDVFSPVREAYR</sequence>
<evidence type="ECO:0000259" key="1">
    <source>
        <dbReference type="Pfam" id="PF07883"/>
    </source>
</evidence>
<reference evidence="2 3" key="1">
    <citation type="submission" date="2022-06" db="EMBL/GenBank/DDBJ databases">
        <authorList>
            <person name="Xuan X."/>
        </authorList>
    </citation>
    <scope>NUCLEOTIDE SEQUENCE [LARGE SCALE GENOMIC DNA]</scope>
    <source>
        <strain evidence="2 3">2V75</strain>
    </source>
</reference>
<dbReference type="Proteomes" id="UP001206312">
    <property type="component" value="Unassembled WGS sequence"/>
</dbReference>
<dbReference type="EMBL" id="JAMXIB010000007">
    <property type="protein sequence ID" value="MCO5725208.1"/>
    <property type="molecule type" value="Genomic_DNA"/>
</dbReference>
<comment type="caution">
    <text evidence="2">The sequence shown here is derived from an EMBL/GenBank/DDBJ whole genome shotgun (WGS) entry which is preliminary data.</text>
</comment>
<dbReference type="InterPro" id="IPR052535">
    <property type="entry name" value="Bacilysin_H2HPP_isomerase"/>
</dbReference>
<evidence type="ECO:0000313" key="2">
    <source>
        <dbReference type="EMBL" id="MCO5725208.1"/>
    </source>
</evidence>
<dbReference type="RefSeq" id="WP_252741585.1">
    <property type="nucleotide sequence ID" value="NZ_JAMXIB010000007.1"/>
</dbReference>
<name>A0ABT1AYT9_9FLAO</name>
<dbReference type="InterPro" id="IPR013096">
    <property type="entry name" value="Cupin_2"/>
</dbReference>
<dbReference type="Gene3D" id="2.60.120.10">
    <property type="entry name" value="Jelly Rolls"/>
    <property type="match status" value="1"/>
</dbReference>